<sequence>MVLRAVSSAVAQAQQCREVGSSPSWGGMLRGKGKRQESALGNETIRSLSRKEHGRNAPSPSIATGIVYGKEKLDAVAGGQPPGLLRLDRLDPMNGTSRGTIKLPNEKIIVDCGEITEQYGFLYGFGSLVVFKDSNAQQTPQARSLAGEADTAGPTPERIDWFTVCPAVIV</sequence>
<evidence type="ECO:0000256" key="1">
    <source>
        <dbReference type="SAM" id="MobiDB-lite"/>
    </source>
</evidence>
<gene>
    <name evidence="2" type="ORF">FALBO_12956</name>
</gene>
<evidence type="ECO:0000313" key="2">
    <source>
        <dbReference type="EMBL" id="KAF4460268.1"/>
    </source>
</evidence>
<proteinExistence type="predicted"/>
<protein>
    <submittedName>
        <fullName evidence="2">Uncharacterized protein</fullName>
    </submittedName>
</protein>
<name>A0A8H4L2E0_9HYPO</name>
<accession>A0A8H4L2E0</accession>
<dbReference type="Proteomes" id="UP000554235">
    <property type="component" value="Unassembled WGS sequence"/>
</dbReference>
<comment type="caution">
    <text evidence="2">The sequence shown here is derived from an EMBL/GenBank/DDBJ whole genome shotgun (WGS) entry which is preliminary data.</text>
</comment>
<evidence type="ECO:0000313" key="3">
    <source>
        <dbReference type="Proteomes" id="UP000554235"/>
    </source>
</evidence>
<feature type="region of interest" description="Disordered" evidence="1">
    <location>
        <begin position="19"/>
        <end position="42"/>
    </location>
</feature>
<dbReference type="EMBL" id="JAADYS010001981">
    <property type="protein sequence ID" value="KAF4460268.1"/>
    <property type="molecule type" value="Genomic_DNA"/>
</dbReference>
<dbReference type="AlphaFoldDB" id="A0A8H4L2E0"/>
<keyword evidence="3" id="KW-1185">Reference proteome</keyword>
<organism evidence="2 3">
    <name type="scientific">Fusarium albosuccineum</name>
    <dbReference type="NCBI Taxonomy" id="1237068"/>
    <lineage>
        <taxon>Eukaryota</taxon>
        <taxon>Fungi</taxon>
        <taxon>Dikarya</taxon>
        <taxon>Ascomycota</taxon>
        <taxon>Pezizomycotina</taxon>
        <taxon>Sordariomycetes</taxon>
        <taxon>Hypocreomycetidae</taxon>
        <taxon>Hypocreales</taxon>
        <taxon>Nectriaceae</taxon>
        <taxon>Fusarium</taxon>
        <taxon>Fusarium decemcellulare species complex</taxon>
    </lineage>
</organism>
<reference evidence="2 3" key="1">
    <citation type="submission" date="2020-01" db="EMBL/GenBank/DDBJ databases">
        <title>Identification and distribution of gene clusters putatively required for synthesis of sphingolipid metabolism inhibitors in phylogenetically diverse species of the filamentous fungus Fusarium.</title>
        <authorList>
            <person name="Kim H.-S."/>
            <person name="Busman M."/>
            <person name="Brown D.W."/>
            <person name="Divon H."/>
            <person name="Uhlig S."/>
            <person name="Proctor R.H."/>
        </authorList>
    </citation>
    <scope>NUCLEOTIDE SEQUENCE [LARGE SCALE GENOMIC DNA]</scope>
    <source>
        <strain evidence="2 3">NRRL 20459</strain>
    </source>
</reference>